<evidence type="ECO:0000256" key="14">
    <source>
        <dbReference type="ARBA" id="ARBA00023268"/>
    </source>
</evidence>
<evidence type="ECO:0000256" key="2">
    <source>
        <dbReference type="ARBA" id="ARBA00000927"/>
    </source>
</evidence>
<evidence type="ECO:0000256" key="12">
    <source>
        <dbReference type="ARBA" id="ARBA00022801"/>
    </source>
</evidence>
<dbReference type="GO" id="GO:0005980">
    <property type="term" value="P:glycogen catabolic process"/>
    <property type="evidence" value="ECO:0007669"/>
    <property type="project" value="InterPro"/>
</dbReference>
<evidence type="ECO:0000256" key="13">
    <source>
        <dbReference type="ARBA" id="ARBA00023056"/>
    </source>
</evidence>
<keyword evidence="12" id="KW-0378">Hydrolase</keyword>
<dbReference type="Pfam" id="PF14701">
    <property type="entry name" value="hDGE_amylase"/>
    <property type="match status" value="1"/>
</dbReference>
<evidence type="ECO:0000259" key="21">
    <source>
        <dbReference type="Pfam" id="PF14702"/>
    </source>
</evidence>
<comment type="catalytic activity">
    <reaction evidence="1">
        <text>Transfers a segment of a (1-&gt;4)-alpha-D-glucan to a new position in an acceptor, which may be glucose or a (1-&gt;4)-alpha-D-glucan.</text>
        <dbReference type="EC" id="2.4.1.25"/>
    </reaction>
</comment>
<reference evidence="22 23" key="1">
    <citation type="submission" date="2015-04" db="EMBL/GenBank/DDBJ databases">
        <authorList>
            <person name="Syromyatnikov M.Y."/>
            <person name="Popov V.N."/>
        </authorList>
    </citation>
    <scope>NUCLEOTIDE SEQUENCE [LARGE SCALE GENOMIC DNA]</scope>
</reference>
<dbReference type="Pfam" id="PF06202">
    <property type="entry name" value="GDE_C"/>
    <property type="match status" value="1"/>
</dbReference>
<dbReference type="InterPro" id="IPR012341">
    <property type="entry name" value="6hp_glycosidase-like_sf"/>
</dbReference>
<evidence type="ECO:0000256" key="17">
    <source>
        <dbReference type="ARBA" id="ARBA00031477"/>
    </source>
</evidence>
<keyword evidence="15" id="KW-0326">Glycosidase</keyword>
<comment type="catalytic activity">
    <reaction evidence="2">
        <text>Hydrolysis of (1-&gt;6)-alpha-D-glucosidic branch linkages in glycogen phosphorylase limit dextrin.</text>
        <dbReference type="EC" id="3.2.1.33"/>
    </reaction>
</comment>
<dbReference type="SUPFAM" id="SSF48208">
    <property type="entry name" value="Six-hairpin glycosidases"/>
    <property type="match status" value="1"/>
</dbReference>
<dbReference type="PANTHER" id="PTHR10569">
    <property type="entry name" value="GLYCOGEN DEBRANCHING ENZYME"/>
    <property type="match status" value="1"/>
</dbReference>
<feature type="domain" description="Glycogen debranching enzyme central" evidence="21">
    <location>
        <begin position="744"/>
        <end position="1014"/>
    </location>
</feature>
<comment type="function">
    <text evidence="3">Multifunctional enzyme acting as 1,4-alpha-D-glucan:1,4-alpha-D-glucan 4-alpha-D-glycosyltransferase and amylo-1,6-glucosidase in glycogen degradation.</text>
</comment>
<dbReference type="Pfam" id="PF14702">
    <property type="entry name" value="hGDE_central"/>
    <property type="match status" value="1"/>
</dbReference>
<keyword evidence="23" id="KW-1185">Reference proteome</keyword>
<dbReference type="FunFam" id="1.50.10.10:FF:000039">
    <property type="entry name" value="Glycogen debranching enzyme Gdb1, putative"/>
    <property type="match status" value="1"/>
</dbReference>
<dbReference type="Pfam" id="PF14699">
    <property type="entry name" value="hGDE_N"/>
    <property type="match status" value="1"/>
</dbReference>
<dbReference type="InterPro" id="IPR032790">
    <property type="entry name" value="GDE_C"/>
</dbReference>
<evidence type="ECO:0000256" key="7">
    <source>
        <dbReference type="ARBA" id="ARBA00020723"/>
    </source>
</evidence>
<keyword evidence="8" id="KW-0963">Cytoplasm</keyword>
<feature type="domain" description="Eukaryotic glycogen debranching enzyme N-terminal" evidence="19">
    <location>
        <begin position="69"/>
        <end position="165"/>
    </location>
</feature>
<dbReference type="Proteomes" id="UP000183832">
    <property type="component" value="Unassembled WGS sequence"/>
</dbReference>
<evidence type="ECO:0000313" key="22">
    <source>
        <dbReference type="EMBL" id="CRK94138.1"/>
    </source>
</evidence>
<evidence type="ECO:0000256" key="5">
    <source>
        <dbReference type="ARBA" id="ARBA00012560"/>
    </source>
</evidence>
<keyword evidence="14" id="KW-0511">Multifunctional enzyme</keyword>
<dbReference type="InterPro" id="IPR010401">
    <property type="entry name" value="AGL/Gdb1"/>
</dbReference>
<dbReference type="InterPro" id="IPR006421">
    <property type="entry name" value="Glycogen_debranch_met"/>
</dbReference>
<keyword evidence="11" id="KW-0732">Signal</keyword>
<accession>A0A1J1I2Z6</accession>
<evidence type="ECO:0000256" key="3">
    <source>
        <dbReference type="ARBA" id="ARBA00003530"/>
    </source>
</evidence>
<proteinExistence type="inferred from homology"/>
<gene>
    <name evidence="22" type="ORF">CLUMA_CG007658</name>
</gene>
<dbReference type="InterPro" id="IPR008928">
    <property type="entry name" value="6-hairpin_glycosidase_sf"/>
</dbReference>
<dbReference type="SUPFAM" id="SSF51445">
    <property type="entry name" value="(Trans)glycosidases"/>
    <property type="match status" value="1"/>
</dbReference>
<dbReference type="GO" id="GO:0004135">
    <property type="term" value="F:amylo-alpha-1,6-glucosidase activity"/>
    <property type="evidence" value="ECO:0007669"/>
    <property type="project" value="UniProtKB-EC"/>
</dbReference>
<dbReference type="STRING" id="568069.A0A1J1I2Z6"/>
<evidence type="ECO:0000259" key="19">
    <source>
        <dbReference type="Pfam" id="PF14699"/>
    </source>
</evidence>
<name>A0A1J1I2Z6_9DIPT</name>
<dbReference type="GO" id="GO:0004134">
    <property type="term" value="F:4-alpha-glucanotransferase activity"/>
    <property type="evidence" value="ECO:0007669"/>
    <property type="project" value="UniProtKB-EC"/>
</dbReference>
<evidence type="ECO:0000256" key="1">
    <source>
        <dbReference type="ARBA" id="ARBA00000439"/>
    </source>
</evidence>
<dbReference type="EC" id="3.2.1.33" evidence="6"/>
<evidence type="ECO:0000256" key="6">
    <source>
        <dbReference type="ARBA" id="ARBA00012778"/>
    </source>
</evidence>
<evidence type="ECO:0000256" key="11">
    <source>
        <dbReference type="ARBA" id="ARBA00022729"/>
    </source>
</evidence>
<keyword evidence="10" id="KW-0808">Transferase</keyword>
<evidence type="ECO:0000256" key="15">
    <source>
        <dbReference type="ARBA" id="ARBA00023295"/>
    </source>
</evidence>
<dbReference type="OrthoDB" id="10248904at2759"/>
<sequence length="1558" mass="177141">MDKPRTTFQKIIFCLRHIKRIFRNAICSLLCQRSKEMSSEGKTVSVTINYQAFEDSKLYRLKKSTILHVVPGESLLGKRISIQTNYPSKGNDFVRTKFVGLEWFSRYGEKVSNDDNFAEIRDLEMYCHVTMLHSGTFKFNILEEDKKSDGPCGSIYCQVEPDIYIGRDRQILKLESIRCQTVLSKCLGPLKTWEEKLRVAKESGYNLIHFTPVQELAGSRSAYSLADQLKIDPGFGNVTYEDVGKVVNKLRDEWGMASICDIVLNHTGNESLWLLDHPEATYSCNTCPHLRPAFMLDILLAKIGEDVNKGNLEMDGCPSVVDCEDHIQALRHQLVTKYLPMINIHEFYQIDVELFFTKFVDAIRSQPPPSQQTKEVSPSDLKFVLKDDYRRKGVTIDLDVALTIFNVFRNDCFDEDNRIRKCGEGFRKTLEDYNARMKCEIDGHMKCAVGNALAGVRYERVQHDGPQFRTIDFGHPLFVPYFTHTGCKDKSLEVIETMMYEDAGKFFMGHNGWIMGGDPLNDFGRPQSGTGNVYLRRELIAWGDSVKLRFGDKPEDNPYLWARMKEYVDTTAKYFSGVRLDNCHSTPLHVAEYLIDSARKVNPELYVVAELFTNSPDADNIFVNRLGITSLIREALSAWDSHEEGRLVYLYGGEPVGAFFNNPNRPLAPNIAHAIFFDQTHDNQSYIEKRSVFDLVPSAALVSMACCATGSNRGFDELVPHHIHVVNEERQYQEWEKQVSEKSGIIAAKRALNDLHGFLGTKGFNQVFVDQMNPDIVGVTRQNPITNESFILIAHTAFGYPHANSGATHVRPLIFEGKLEEIYLECEIRSRKIEPFARPEDFKKNPTFINGLDEYDVTISKNIQLNDSRIFDKTPKISGNSTQLDLVNLKPGSVVVVRVSPHDEVSIKLKKLNELIINLQSENGTKFKEIQSIISNLSLVDLNLALFSCDQEERDRGFGFEAYDIPGFKRLEYAGFQGVLSLLSHISPSNDLGHPLCGNLRSGNWLIDYISDRLNQTDSTKKLSEWLKENLEAMKGIPRYLIPAYFDAIITGVYGLLIQRVLSQMPNYISKGSIFPQLLAISSLQFLAPVKSAPLPDLSPNVSNPKPPKLCTTLAAGLEHFVTGYMRCWGRDTFISLRGLMLITGRYDEARYIILAFAGTLRHGLIPNLLDGGKSARYNCRDAVWWWLYCIQEYITEAPNGKEILKEKVSRLYPQDDSPAMPADGANDQLLHDVMQEALNVHFQGLVFRERNAGKRIDEHMTDVGFNNQIGINPETGFVFGGNDANCGTWMDKMGSSEKAKTKGIPSSPRDGAAVELVGLQASVLRFLEKSSDYPYKSVERKNPNSDVKIVWTFKEWAERIEKNFEKFFYVSENDTNPLVHKRTIYKDTHGASRNFADFQLRCNFPIAMVVAPQLFDPNHAWEALEVVRKYLLGPLGMKTLDPDDWSYRPNYDNSNDSEDGKVAHGYNYHQGPEWLWPIGYYLRARLIFGKKLGKLKEVEAETWKILTAHLKELRTSPWRGLPELTNDHGSFCHDSCRTQAWSVATVLEILYDLEQRK</sequence>
<dbReference type="InterPro" id="IPR029436">
    <property type="entry name" value="AGL_euk_N"/>
</dbReference>
<keyword evidence="13" id="KW-0320">Glycogen biosynthesis</keyword>
<dbReference type="Gene3D" id="1.50.10.10">
    <property type="match status" value="1"/>
</dbReference>
<dbReference type="EC" id="2.4.1.25" evidence="5"/>
<evidence type="ECO:0000256" key="4">
    <source>
        <dbReference type="ARBA" id="ARBA00004496"/>
    </source>
</evidence>
<evidence type="ECO:0000256" key="10">
    <source>
        <dbReference type="ARBA" id="ARBA00022679"/>
    </source>
</evidence>
<evidence type="ECO:0000256" key="9">
    <source>
        <dbReference type="ARBA" id="ARBA00022676"/>
    </source>
</evidence>
<comment type="similarity">
    <text evidence="16">Belongs to the glycogen debranching enzyme family.</text>
</comment>
<dbReference type="InterPro" id="IPR032792">
    <property type="entry name" value="AGL_glucanoTrfase"/>
</dbReference>
<evidence type="ECO:0000259" key="20">
    <source>
        <dbReference type="Pfam" id="PF14701"/>
    </source>
</evidence>
<dbReference type="Gene3D" id="3.20.20.80">
    <property type="entry name" value="Glycosidases"/>
    <property type="match status" value="2"/>
</dbReference>
<dbReference type="EMBL" id="CVRI01000038">
    <property type="protein sequence ID" value="CRK94138.1"/>
    <property type="molecule type" value="Genomic_DNA"/>
</dbReference>
<feature type="domain" description="Glycogen debranching enzyme C-terminal" evidence="18">
    <location>
        <begin position="1083"/>
        <end position="1549"/>
    </location>
</feature>
<protein>
    <recommendedName>
        <fullName evidence="7">Glycogen debranching enzyme</fullName>
        <ecNumber evidence="5">2.4.1.25</ecNumber>
        <ecNumber evidence="6">3.2.1.33</ecNumber>
    </recommendedName>
    <alternativeName>
        <fullName evidence="17">Glycogen debrancher</fullName>
    </alternativeName>
</protein>
<comment type="subcellular location">
    <subcellularLocation>
        <location evidence="4">Cytoplasm</location>
    </subcellularLocation>
</comment>
<dbReference type="PANTHER" id="PTHR10569:SF2">
    <property type="entry name" value="GLYCOGEN DEBRANCHING ENZYME"/>
    <property type="match status" value="1"/>
</dbReference>
<dbReference type="CDD" id="cd11327">
    <property type="entry name" value="AmyAc_Glg_debranch_2"/>
    <property type="match status" value="1"/>
</dbReference>
<keyword evidence="9" id="KW-0328">Glycosyltransferase</keyword>
<evidence type="ECO:0000313" key="23">
    <source>
        <dbReference type="Proteomes" id="UP000183832"/>
    </source>
</evidence>
<organism evidence="22 23">
    <name type="scientific">Clunio marinus</name>
    <dbReference type="NCBI Taxonomy" id="568069"/>
    <lineage>
        <taxon>Eukaryota</taxon>
        <taxon>Metazoa</taxon>
        <taxon>Ecdysozoa</taxon>
        <taxon>Arthropoda</taxon>
        <taxon>Hexapoda</taxon>
        <taxon>Insecta</taxon>
        <taxon>Pterygota</taxon>
        <taxon>Neoptera</taxon>
        <taxon>Endopterygota</taxon>
        <taxon>Diptera</taxon>
        <taxon>Nematocera</taxon>
        <taxon>Chironomoidea</taxon>
        <taxon>Chironomidae</taxon>
        <taxon>Clunio</taxon>
    </lineage>
</organism>
<evidence type="ECO:0000256" key="16">
    <source>
        <dbReference type="ARBA" id="ARBA00025780"/>
    </source>
</evidence>
<dbReference type="InterPro" id="IPR032788">
    <property type="entry name" value="AGL_central"/>
</dbReference>
<dbReference type="FunFam" id="3.20.20.80:FF:000108">
    <property type="entry name" value="glycogen debranching enzyme"/>
    <property type="match status" value="1"/>
</dbReference>
<dbReference type="GO" id="GO:0005737">
    <property type="term" value="C:cytoplasm"/>
    <property type="evidence" value="ECO:0007669"/>
    <property type="project" value="UniProtKB-SubCell"/>
</dbReference>
<evidence type="ECO:0000259" key="18">
    <source>
        <dbReference type="Pfam" id="PF06202"/>
    </source>
</evidence>
<dbReference type="InterPro" id="IPR017853">
    <property type="entry name" value="GH"/>
</dbReference>
<feature type="domain" description="Glycogen debranching enzyme glucanotransferase" evidence="20">
    <location>
        <begin position="171"/>
        <end position="606"/>
    </location>
</feature>
<dbReference type="GO" id="GO:0005978">
    <property type="term" value="P:glycogen biosynthetic process"/>
    <property type="evidence" value="ECO:0007669"/>
    <property type="project" value="UniProtKB-KW"/>
</dbReference>
<dbReference type="NCBIfam" id="TIGR01531">
    <property type="entry name" value="glyc_debranch"/>
    <property type="match status" value="1"/>
</dbReference>
<evidence type="ECO:0000256" key="8">
    <source>
        <dbReference type="ARBA" id="ARBA00022490"/>
    </source>
</evidence>